<organism evidence="1 2">
    <name type="scientific">Paraburkholderia elongata</name>
    <dbReference type="NCBI Taxonomy" id="2675747"/>
    <lineage>
        <taxon>Bacteria</taxon>
        <taxon>Pseudomonadati</taxon>
        <taxon>Pseudomonadota</taxon>
        <taxon>Betaproteobacteria</taxon>
        <taxon>Burkholderiales</taxon>
        <taxon>Burkholderiaceae</taxon>
        <taxon>Paraburkholderia</taxon>
    </lineage>
</organism>
<comment type="caution">
    <text evidence="1">The sequence shown here is derived from an EMBL/GenBank/DDBJ whole genome shotgun (WGS) entry which is preliminary data.</text>
</comment>
<gene>
    <name evidence="1" type="ORF">GNZ13_25045</name>
</gene>
<dbReference type="AlphaFoldDB" id="A0A972NRM3"/>
<proteinExistence type="predicted"/>
<evidence type="ECO:0000313" key="2">
    <source>
        <dbReference type="Proteomes" id="UP000655523"/>
    </source>
</evidence>
<reference evidence="1 2" key="1">
    <citation type="submission" date="2019-11" db="EMBL/GenBank/DDBJ databases">
        <title>Metabolism of dissolved organic matter in forest soils.</title>
        <authorList>
            <person name="Cyle K.T."/>
            <person name="Wilhelm R.C."/>
            <person name="Martinez C.E."/>
        </authorList>
    </citation>
    <scope>NUCLEOTIDE SEQUENCE [LARGE SCALE GENOMIC DNA]</scope>
    <source>
        <strain evidence="1 2">5N</strain>
    </source>
</reference>
<evidence type="ECO:0000313" key="1">
    <source>
        <dbReference type="EMBL" id="NPT57742.1"/>
    </source>
</evidence>
<name>A0A972NRM3_9BURK</name>
<keyword evidence="2" id="KW-1185">Reference proteome</keyword>
<protein>
    <recommendedName>
        <fullName evidence="3">Transposase</fullName>
    </recommendedName>
</protein>
<dbReference type="EMBL" id="WOEZ01000137">
    <property type="protein sequence ID" value="NPT57742.1"/>
    <property type="molecule type" value="Genomic_DNA"/>
</dbReference>
<sequence>MAGAEPVSTLAAQHGVGRPLVYRQRHKANAALDELVSTEQTDDQNKVLFSLPVTKRWLEQATLGLTMIAHASMRGVVEFMRDVLGVSISLGTVHNVHQRAAQRAVVINDSVDLSAIRVVLHDELFQGSQPVLAGIDAASTYCYLLAAEEHRDRDTWAVHLLDLQARGLNPDYTIADAGTGLRAGQKFAWPDTPCHGDVFHIHQQFETLVNIWARIASGVRSKREALEARLANPRRRCQDHLPVAELVALRQLEVRSSQRADDLRTLAQWPERDILSLAGPERASRQELFDFIVDELHQREAEDPSRIGTMRVARQNQRDDLLAFASVLDDKLAAIARAAAVPDYLVRATCLLHRKPDTSGTFWQGWSRLHAAMGRNFYGVWTAVSQAMQSTPRSSSLVENLNSRLRNCLTLRRHLNGSRAWLGLPQFFFNHRRFMRSRCSERLGKSPREAMTGEDHPHWLTLLGLGPLQPWQG</sequence>
<accession>A0A972NRM3</accession>
<evidence type="ECO:0008006" key="3">
    <source>
        <dbReference type="Google" id="ProtNLM"/>
    </source>
</evidence>
<dbReference type="Proteomes" id="UP000655523">
    <property type="component" value="Unassembled WGS sequence"/>
</dbReference>